<dbReference type="InterPro" id="IPR003329">
    <property type="entry name" value="Cytidylyl_trans"/>
</dbReference>
<dbReference type="GO" id="GO:0005829">
    <property type="term" value="C:cytosol"/>
    <property type="evidence" value="ECO:0007669"/>
    <property type="project" value="TreeGrafter"/>
</dbReference>
<keyword evidence="2" id="KW-1185">Reference proteome</keyword>
<sequence length="244" mass="28313">MKIVAIIQARMNSTRLPGKVLKSVLNKPLLEYQIERIKRSKLLDEIVIATTVKEVDLPIIALSKRLGIIYFRGLEADVLARYYGAAKKFQADIIVRLTSDCPIIDPQIIDRVIEYYLLHQNVYDYVSNILKRSYPRGMDTEVFSFESLEKAHFQATKPFEREHVTPFIYKHPELFGLGNVASKEDLSQYRLTVDTPEDFQLIKRIIEHLYPLDQNFTLFDVIKLLDKIPELAQINMGVKQKDLD</sequence>
<reference evidence="1 2" key="1">
    <citation type="submission" date="2016-09" db="EMBL/GenBank/DDBJ databases">
        <title>Draft genome sequence for the type strain of Vulcanibacillus modesticaldus BR, a strictly anaerobic, moderately thermophilic, and nitrate-reducing bacterium from deep sea-hydrothermal vents of the Mid-Atlantic Ridge.</title>
        <authorList>
            <person name="Abin C.A."/>
            <person name="Hollibaugh J.T."/>
        </authorList>
    </citation>
    <scope>NUCLEOTIDE SEQUENCE [LARGE SCALE GENOMIC DNA]</scope>
    <source>
        <strain evidence="1 2">BR</strain>
    </source>
</reference>
<proteinExistence type="predicted"/>
<keyword evidence="1" id="KW-0808">Transferase</keyword>
<dbReference type="PANTHER" id="PTHR42866">
    <property type="entry name" value="3-DEOXY-MANNO-OCTULOSONATE CYTIDYLYLTRANSFERASE"/>
    <property type="match status" value="1"/>
</dbReference>
<dbReference type="Proteomes" id="UP000243739">
    <property type="component" value="Unassembled WGS sequence"/>
</dbReference>
<dbReference type="CDD" id="cd02518">
    <property type="entry name" value="GT2_SpsF"/>
    <property type="match status" value="1"/>
</dbReference>
<dbReference type="AlphaFoldDB" id="A0A1D2YT73"/>
<dbReference type="RefSeq" id="WP_069657213.1">
    <property type="nucleotide sequence ID" value="NZ_MIJF01000046.1"/>
</dbReference>
<name>A0A1D2YT73_9BACI</name>
<keyword evidence="1" id="KW-0548">Nucleotidyltransferase</keyword>
<accession>A0A1D2YT73</accession>
<protein>
    <submittedName>
        <fullName evidence="1">Acylneuraminate cytidylyltransferase</fullName>
    </submittedName>
</protein>
<evidence type="ECO:0000313" key="2">
    <source>
        <dbReference type="Proteomes" id="UP000243739"/>
    </source>
</evidence>
<dbReference type="SUPFAM" id="SSF53448">
    <property type="entry name" value="Nucleotide-diphospho-sugar transferases"/>
    <property type="match status" value="1"/>
</dbReference>
<organism evidence="1 2">
    <name type="scientific">Vulcanibacillus modesticaldus</name>
    <dbReference type="NCBI Taxonomy" id="337097"/>
    <lineage>
        <taxon>Bacteria</taxon>
        <taxon>Bacillati</taxon>
        <taxon>Bacillota</taxon>
        <taxon>Bacilli</taxon>
        <taxon>Bacillales</taxon>
        <taxon>Bacillaceae</taxon>
        <taxon>Vulcanibacillus</taxon>
    </lineage>
</organism>
<dbReference type="STRING" id="337097.BHF71_02825"/>
<dbReference type="Pfam" id="PF02348">
    <property type="entry name" value="CTP_transf_3"/>
    <property type="match status" value="1"/>
</dbReference>
<evidence type="ECO:0000313" key="1">
    <source>
        <dbReference type="EMBL" id="OEF98877.1"/>
    </source>
</evidence>
<dbReference type="InterPro" id="IPR029044">
    <property type="entry name" value="Nucleotide-diphossugar_trans"/>
</dbReference>
<dbReference type="EMBL" id="MIJF01000046">
    <property type="protein sequence ID" value="OEF98877.1"/>
    <property type="molecule type" value="Genomic_DNA"/>
</dbReference>
<dbReference type="OrthoDB" id="9815559at2"/>
<dbReference type="Gene3D" id="3.90.550.10">
    <property type="entry name" value="Spore Coat Polysaccharide Biosynthesis Protein SpsA, Chain A"/>
    <property type="match status" value="1"/>
</dbReference>
<gene>
    <name evidence="1" type="ORF">BHF71_02825</name>
</gene>
<dbReference type="PANTHER" id="PTHR42866:SF1">
    <property type="entry name" value="SPORE COAT POLYSACCHARIDE BIOSYNTHESIS PROTEIN SPSF"/>
    <property type="match status" value="1"/>
</dbReference>
<dbReference type="GO" id="GO:0016779">
    <property type="term" value="F:nucleotidyltransferase activity"/>
    <property type="evidence" value="ECO:0007669"/>
    <property type="project" value="UniProtKB-KW"/>
</dbReference>
<comment type="caution">
    <text evidence="1">The sequence shown here is derived from an EMBL/GenBank/DDBJ whole genome shotgun (WGS) entry which is preliminary data.</text>
</comment>